<evidence type="ECO:0000256" key="1">
    <source>
        <dbReference type="SAM" id="Phobius"/>
    </source>
</evidence>
<feature type="transmembrane region" description="Helical" evidence="1">
    <location>
        <begin position="46"/>
        <end position="66"/>
    </location>
</feature>
<name>A0A1H6IYZ4_9EURY</name>
<feature type="transmembrane region" description="Helical" evidence="1">
    <location>
        <begin position="21"/>
        <end position="40"/>
    </location>
</feature>
<dbReference type="AlphaFoldDB" id="A0A1H6IYZ4"/>
<keyword evidence="1" id="KW-0472">Membrane</keyword>
<proteinExistence type="predicted"/>
<dbReference type="EMBL" id="FNWU01000006">
    <property type="protein sequence ID" value="SEH54709.1"/>
    <property type="molecule type" value="Genomic_DNA"/>
</dbReference>
<evidence type="ECO:0000313" key="2">
    <source>
        <dbReference type="EMBL" id="SEH54709.1"/>
    </source>
</evidence>
<dbReference type="Proteomes" id="UP000199215">
    <property type="component" value="Unassembled WGS sequence"/>
</dbReference>
<evidence type="ECO:0000313" key="3">
    <source>
        <dbReference type="Proteomes" id="UP000199215"/>
    </source>
</evidence>
<accession>A0A1H6IYZ4</accession>
<dbReference type="STRING" id="1267564.SAMN05192561_1062"/>
<keyword evidence="1" id="KW-0812">Transmembrane</keyword>
<dbReference type="RefSeq" id="WP_092817174.1">
    <property type="nucleotide sequence ID" value="NZ_FNWU01000006.1"/>
</dbReference>
<keyword evidence="1" id="KW-1133">Transmembrane helix</keyword>
<keyword evidence="3" id="KW-1185">Reference proteome</keyword>
<sequence length="71" mass="7309">MDPDSRSVDDPASRSSGSRTLRLLIANGIGMVGFVVVAVWNGDLRIAIIAGVLLAGLAAIGSRVLIAAYDL</sequence>
<protein>
    <submittedName>
        <fullName evidence="2">Uncharacterized protein</fullName>
    </submittedName>
</protein>
<gene>
    <name evidence="2" type="ORF">SAMN05192561_1062</name>
</gene>
<organism evidence="2 3">
    <name type="scientific">Halopenitus malekzadehii</name>
    <dbReference type="NCBI Taxonomy" id="1267564"/>
    <lineage>
        <taxon>Archaea</taxon>
        <taxon>Methanobacteriati</taxon>
        <taxon>Methanobacteriota</taxon>
        <taxon>Stenosarchaea group</taxon>
        <taxon>Halobacteria</taxon>
        <taxon>Halobacteriales</taxon>
        <taxon>Haloferacaceae</taxon>
        <taxon>Halopenitus</taxon>
    </lineage>
</organism>
<reference evidence="2 3" key="1">
    <citation type="submission" date="2016-10" db="EMBL/GenBank/DDBJ databases">
        <authorList>
            <person name="de Groot N.N."/>
        </authorList>
    </citation>
    <scope>NUCLEOTIDE SEQUENCE [LARGE SCALE GENOMIC DNA]</scope>
    <source>
        <strain evidence="2 3">IBRC-M10418</strain>
    </source>
</reference>